<evidence type="ECO:0000313" key="1">
    <source>
        <dbReference type="EMBL" id="ABW25288.1"/>
    </source>
</evidence>
<protein>
    <submittedName>
        <fullName evidence="1">Uncharacterized protein</fullName>
    </submittedName>
</protein>
<dbReference type="HOGENOM" id="CLU_3210962_0_0_3"/>
<accession>B0C7M8</accession>
<dbReference type="RefSeq" id="WP_012160899.1">
    <property type="nucleotide sequence ID" value="NC_009925.1"/>
</dbReference>
<proteinExistence type="predicted"/>
<evidence type="ECO:0000313" key="2">
    <source>
        <dbReference type="Proteomes" id="UP000000268"/>
    </source>
</evidence>
<organism evidence="1 2">
    <name type="scientific">Acaryochloris marina (strain MBIC 11017)</name>
    <dbReference type="NCBI Taxonomy" id="329726"/>
    <lineage>
        <taxon>Bacteria</taxon>
        <taxon>Bacillati</taxon>
        <taxon>Cyanobacteriota</taxon>
        <taxon>Cyanophyceae</taxon>
        <taxon>Acaryochloridales</taxon>
        <taxon>Acaryochloridaceae</taxon>
        <taxon>Acaryochloris</taxon>
    </lineage>
</organism>
<dbReference type="AlphaFoldDB" id="B0C7M8"/>
<keyword evidence="2" id="KW-1185">Reference proteome</keyword>
<name>B0C7M8_ACAM1</name>
<dbReference type="KEGG" id="amr:AM1_0202"/>
<gene>
    <name evidence="1" type="ordered locus">AM1_0202</name>
</gene>
<dbReference type="STRING" id="329726.AM1_0202"/>
<dbReference type="Proteomes" id="UP000000268">
    <property type="component" value="Chromosome"/>
</dbReference>
<sequence length="44" mass="5018">MLTPVQHNKRLSGMEKEQMFQAVNAMAQAMAKPTQSPVYQRPNE</sequence>
<dbReference type="EMBL" id="CP000828">
    <property type="protein sequence ID" value="ABW25288.1"/>
    <property type="molecule type" value="Genomic_DNA"/>
</dbReference>
<reference evidence="1 2" key="1">
    <citation type="journal article" date="2008" name="Proc. Natl. Acad. Sci. U.S.A.">
        <title>Niche adaptation and genome expansion in the chlorophyll d-producing cyanobacterium Acaryochloris marina.</title>
        <authorList>
            <person name="Swingley W.D."/>
            <person name="Chen M."/>
            <person name="Cheung P.C."/>
            <person name="Conrad A.L."/>
            <person name="Dejesa L.C."/>
            <person name="Hao J."/>
            <person name="Honchak B.M."/>
            <person name="Karbach L.E."/>
            <person name="Kurdoglu A."/>
            <person name="Lahiri S."/>
            <person name="Mastrian S.D."/>
            <person name="Miyashita H."/>
            <person name="Page L."/>
            <person name="Ramakrishna P."/>
            <person name="Satoh S."/>
            <person name="Sattley W.M."/>
            <person name="Shimada Y."/>
            <person name="Taylor H.L."/>
            <person name="Tomo T."/>
            <person name="Tsuchiya T."/>
            <person name="Wang Z.T."/>
            <person name="Raymond J."/>
            <person name="Mimuro M."/>
            <person name="Blankenship R.E."/>
            <person name="Touchman J.W."/>
        </authorList>
    </citation>
    <scope>NUCLEOTIDE SEQUENCE [LARGE SCALE GENOMIC DNA]</scope>
    <source>
        <strain evidence="2">MBIC 11017</strain>
    </source>
</reference>